<dbReference type="AlphaFoldDB" id="A0A229NYI0"/>
<dbReference type="SUPFAM" id="SSF50242">
    <property type="entry name" value="TIMP-like"/>
    <property type="match status" value="1"/>
</dbReference>
<evidence type="ECO:0000256" key="2">
    <source>
        <dbReference type="ARBA" id="ARBA00022525"/>
    </source>
</evidence>
<proteinExistence type="predicted"/>
<accession>A0A229NYI0</accession>
<dbReference type="Pfam" id="PF00965">
    <property type="entry name" value="TIMP"/>
    <property type="match status" value="1"/>
</dbReference>
<dbReference type="GO" id="GO:0051045">
    <property type="term" value="P:negative regulation of membrane protein ectodomain proteolysis"/>
    <property type="evidence" value="ECO:0007669"/>
    <property type="project" value="TreeGrafter"/>
</dbReference>
<dbReference type="PANTHER" id="PTHR11844:SF25">
    <property type="entry name" value="NTR DOMAIN-CONTAINING PROTEIN"/>
    <property type="match status" value="1"/>
</dbReference>
<evidence type="ECO:0008006" key="7">
    <source>
        <dbReference type="Google" id="ProtNLM"/>
    </source>
</evidence>
<comment type="caution">
    <text evidence="5">The sequence shown here is derived from an EMBL/GenBank/DDBJ whole genome shotgun (WGS) entry which is preliminary data.</text>
</comment>
<reference evidence="5 6" key="1">
    <citation type="submission" date="2017-07" db="EMBL/GenBank/DDBJ databases">
        <title>Paenibacillus herberti R33 genome sequencing and assembly.</title>
        <authorList>
            <person name="Su W."/>
        </authorList>
    </citation>
    <scope>NUCLEOTIDE SEQUENCE [LARGE SCALE GENOMIC DNA]</scope>
    <source>
        <strain evidence="5 6">R33</strain>
    </source>
</reference>
<keyword evidence="3" id="KW-1133">Transmembrane helix</keyword>
<feature type="signal peptide" evidence="4">
    <location>
        <begin position="1"/>
        <end position="26"/>
    </location>
</feature>
<feature type="transmembrane region" description="Helical" evidence="3">
    <location>
        <begin position="167"/>
        <end position="189"/>
    </location>
</feature>
<organism evidence="5 6">
    <name type="scientific">Paenibacillus herberti</name>
    <dbReference type="NCBI Taxonomy" id="1619309"/>
    <lineage>
        <taxon>Bacteria</taxon>
        <taxon>Bacillati</taxon>
        <taxon>Bacillota</taxon>
        <taxon>Bacilli</taxon>
        <taxon>Bacillales</taxon>
        <taxon>Paenibacillaceae</taxon>
        <taxon>Paenibacillus</taxon>
    </lineage>
</organism>
<dbReference type="GO" id="GO:0002020">
    <property type="term" value="F:protease binding"/>
    <property type="evidence" value="ECO:0007669"/>
    <property type="project" value="TreeGrafter"/>
</dbReference>
<dbReference type="GO" id="GO:0005615">
    <property type="term" value="C:extracellular space"/>
    <property type="evidence" value="ECO:0007669"/>
    <property type="project" value="TreeGrafter"/>
</dbReference>
<evidence type="ECO:0000256" key="4">
    <source>
        <dbReference type="SAM" id="SignalP"/>
    </source>
</evidence>
<evidence type="ECO:0000313" key="5">
    <source>
        <dbReference type="EMBL" id="OXM14821.1"/>
    </source>
</evidence>
<keyword evidence="3" id="KW-0472">Membrane</keyword>
<dbReference type="PANTHER" id="PTHR11844">
    <property type="entry name" value="METALLOPROTEASE INHIBITOR"/>
    <property type="match status" value="1"/>
</dbReference>
<sequence>MKKYAGITLVLALLLSIIVLPSPVQACSCVAPGTTQEALAKSDAVFSGKVVLIRDRFANPFTAPFIEDDGNPYQVRLVTEAVWKGEIGREAVVYTSMSGESCGFQFQDGQRYLVFAYTDKKGKLVASSCSATEKLTDTGSSKRLVQLGSGQLPLPVEPAETPNSSTAGWTISTLAGGVALAAFVIMLLFRRSRKQS</sequence>
<dbReference type="InterPro" id="IPR001820">
    <property type="entry name" value="TIMP"/>
</dbReference>
<protein>
    <recommendedName>
        <fullName evidence="7">Tissue inhibitor of metalloproteinase</fullName>
    </recommendedName>
</protein>
<comment type="subcellular location">
    <subcellularLocation>
        <location evidence="1">Secreted</location>
    </subcellularLocation>
</comment>
<gene>
    <name evidence="5" type="ORF">CGZ75_18295</name>
</gene>
<keyword evidence="6" id="KW-1185">Reference proteome</keyword>
<keyword evidence="3" id="KW-0812">Transmembrane</keyword>
<name>A0A229NYI0_9BACL</name>
<feature type="chain" id="PRO_5012466438" description="Tissue inhibitor of metalloproteinase" evidence="4">
    <location>
        <begin position="27"/>
        <end position="196"/>
    </location>
</feature>
<evidence type="ECO:0000256" key="1">
    <source>
        <dbReference type="ARBA" id="ARBA00004613"/>
    </source>
</evidence>
<evidence type="ECO:0000256" key="3">
    <source>
        <dbReference type="SAM" id="Phobius"/>
    </source>
</evidence>
<evidence type="ECO:0000313" key="6">
    <source>
        <dbReference type="Proteomes" id="UP000215145"/>
    </source>
</evidence>
<dbReference type="EMBL" id="NMUQ01000002">
    <property type="protein sequence ID" value="OXM14821.1"/>
    <property type="molecule type" value="Genomic_DNA"/>
</dbReference>
<keyword evidence="4" id="KW-0732">Signal</keyword>
<keyword evidence="2" id="KW-0964">Secreted</keyword>
<dbReference type="Gene3D" id="2.40.50.120">
    <property type="match status" value="1"/>
</dbReference>
<dbReference type="OrthoDB" id="8221747at2"/>
<dbReference type="RefSeq" id="WP_089525638.1">
    <property type="nucleotide sequence ID" value="NZ_NMUQ01000002.1"/>
</dbReference>
<dbReference type="InterPro" id="IPR008993">
    <property type="entry name" value="TIMP-like_OB-fold"/>
</dbReference>
<dbReference type="GO" id="GO:0031012">
    <property type="term" value="C:extracellular matrix"/>
    <property type="evidence" value="ECO:0007669"/>
    <property type="project" value="TreeGrafter"/>
</dbReference>
<dbReference type="GO" id="GO:0008191">
    <property type="term" value="F:metalloendopeptidase inhibitor activity"/>
    <property type="evidence" value="ECO:0007669"/>
    <property type="project" value="InterPro"/>
</dbReference>
<dbReference type="Proteomes" id="UP000215145">
    <property type="component" value="Unassembled WGS sequence"/>
</dbReference>